<dbReference type="RefSeq" id="WP_057908311.1">
    <property type="nucleotide sequence ID" value="NZ_AYZB01000035.1"/>
</dbReference>
<accession>A0AA89KX42</accession>
<organism evidence="2 3">
    <name type="scientific">Latilactobacillus graminis DSM 20719</name>
    <dbReference type="NCBI Taxonomy" id="1423752"/>
    <lineage>
        <taxon>Bacteria</taxon>
        <taxon>Bacillati</taxon>
        <taxon>Bacillota</taxon>
        <taxon>Bacilli</taxon>
        <taxon>Lactobacillales</taxon>
        <taxon>Lactobacillaceae</taxon>
        <taxon>Latilactobacillus</taxon>
    </lineage>
</organism>
<evidence type="ECO:0000256" key="1">
    <source>
        <dbReference type="SAM" id="Phobius"/>
    </source>
</evidence>
<feature type="transmembrane region" description="Helical" evidence="1">
    <location>
        <begin position="97"/>
        <end position="115"/>
    </location>
</feature>
<proteinExistence type="predicted"/>
<gene>
    <name evidence="2" type="ORF">FC90_GL000927</name>
</gene>
<name>A0AA89KX42_9LACO</name>
<keyword evidence="1" id="KW-0472">Membrane</keyword>
<evidence type="ECO:0000313" key="3">
    <source>
        <dbReference type="Proteomes" id="UP000050823"/>
    </source>
</evidence>
<comment type="caution">
    <text evidence="2">The sequence shown here is derived from an EMBL/GenBank/DDBJ whole genome shotgun (WGS) entry which is preliminary data.</text>
</comment>
<evidence type="ECO:0000313" key="2">
    <source>
        <dbReference type="EMBL" id="KRM22326.1"/>
    </source>
</evidence>
<dbReference type="Proteomes" id="UP000050823">
    <property type="component" value="Unassembled WGS sequence"/>
</dbReference>
<dbReference type="EMBL" id="AYZB01000035">
    <property type="protein sequence ID" value="KRM22326.1"/>
    <property type="molecule type" value="Genomic_DNA"/>
</dbReference>
<feature type="transmembrane region" description="Helical" evidence="1">
    <location>
        <begin position="121"/>
        <end position="140"/>
    </location>
</feature>
<feature type="transmembrane region" description="Helical" evidence="1">
    <location>
        <begin position="223"/>
        <end position="243"/>
    </location>
</feature>
<reference evidence="2 3" key="1">
    <citation type="journal article" date="2015" name="Genome Announc.">
        <title>Expanding the biotechnology potential of lactobacilli through comparative genomics of 213 strains and associated genera.</title>
        <authorList>
            <person name="Sun Z."/>
            <person name="Harris H.M."/>
            <person name="McCann A."/>
            <person name="Guo C."/>
            <person name="Argimon S."/>
            <person name="Zhang W."/>
            <person name="Yang X."/>
            <person name="Jeffery I.B."/>
            <person name="Cooney J.C."/>
            <person name="Kagawa T.F."/>
            <person name="Liu W."/>
            <person name="Song Y."/>
            <person name="Salvetti E."/>
            <person name="Wrobel A."/>
            <person name="Rasinkangas P."/>
            <person name="Parkhill J."/>
            <person name="Rea M.C."/>
            <person name="O'Sullivan O."/>
            <person name="Ritari J."/>
            <person name="Douillard F.P."/>
            <person name="Paul Ross R."/>
            <person name="Yang R."/>
            <person name="Briner A.E."/>
            <person name="Felis G.E."/>
            <person name="de Vos W.M."/>
            <person name="Barrangou R."/>
            <person name="Klaenhammer T.R."/>
            <person name="Caufield P.W."/>
            <person name="Cui Y."/>
            <person name="Zhang H."/>
            <person name="O'Toole P.W."/>
        </authorList>
    </citation>
    <scope>NUCLEOTIDE SEQUENCE [LARGE SCALE GENOMIC DNA]</scope>
    <source>
        <strain evidence="2 3">DSM 20719</strain>
    </source>
</reference>
<sequence>MEANRIDIIEFGSLKYQLLEICKTSRISEYYIVDTYQTGNLFTSILLFNNIWFRKKIKGYKISELEKDEIYHSIPVGFNFGNIIDGSSQAISRTAKFSFITPIIFCVLGILSVQFGVGKGLVSQLLGVFFILNYVLELLVTRLKKDKHDTHIINSFITGGETQPIIFINLGPNFLEVIVGRFIELFRFATGWIFGGILGYGLISEFIDPNLGLEALFKHNILFGILTILLFVVTSSSALGLNVENKPLWISKYQIESINVKEKN</sequence>
<keyword evidence="1" id="KW-1133">Transmembrane helix</keyword>
<dbReference type="AlphaFoldDB" id="A0AA89KX42"/>
<keyword evidence="1" id="KW-0812">Transmembrane</keyword>
<feature type="transmembrane region" description="Helical" evidence="1">
    <location>
        <begin position="185"/>
        <end position="203"/>
    </location>
</feature>
<protein>
    <submittedName>
        <fullName evidence="2">Uncharacterized protein</fullName>
    </submittedName>
</protein>